<dbReference type="Pfam" id="PF03963">
    <property type="entry name" value="FlgD"/>
    <property type="match status" value="1"/>
</dbReference>
<dbReference type="EMBL" id="PDBW01000001">
    <property type="protein sequence ID" value="PFH03031.1"/>
    <property type="molecule type" value="Genomic_DNA"/>
</dbReference>
<proteinExistence type="inferred from homology"/>
<evidence type="ECO:0000256" key="2">
    <source>
        <dbReference type="ARBA" id="ARBA00022795"/>
    </source>
</evidence>
<sequence length="323" mass="35131">MAVDAVGRQKTIQEIIDNTTNKSTQRNTGELGKDEFLNLLITQLQYQDPLNPVDDKEFISQMAQFSALEQMQNLNKSFSATKAFGMIGKYITGTTSNGSDSGAGFVEGIVRSVKMENGKILLEVNGLDVPVDNVLSVSEESNYYYKYNSSNISQYTGIIGYEVSGSVYDPSTGDIVGVSGIVREIQKGIYEDYAVMDGVEVIISGIDTEFNSADPNFRKDYLTENVGQRVSLIITDAYGYGFKVPVTGVLKDFKIAPNGKIIGILDGVYVPVDSISNIKKPSANTGAADGTNENPQVEQSQTEESQVEEPQVGEPRDEESDSV</sequence>
<keyword evidence="5" id="KW-0282">Flagellum</keyword>
<evidence type="ECO:0000256" key="1">
    <source>
        <dbReference type="ARBA" id="ARBA00010577"/>
    </source>
</evidence>
<dbReference type="InterPro" id="IPR005648">
    <property type="entry name" value="FlgD"/>
</dbReference>
<dbReference type="RefSeq" id="WP_003517961.1">
    <property type="nucleotide sequence ID" value="NZ_CP013828.1"/>
</dbReference>
<name>A0AB36TI85_ACETH</name>
<dbReference type="Proteomes" id="UP000223596">
    <property type="component" value="Unassembled WGS sequence"/>
</dbReference>
<evidence type="ECO:0000256" key="3">
    <source>
        <dbReference type="RuleBase" id="RU362076"/>
    </source>
</evidence>
<accession>A0AB36TI85</accession>
<evidence type="ECO:0000256" key="4">
    <source>
        <dbReference type="SAM" id="MobiDB-lite"/>
    </source>
</evidence>
<gene>
    <name evidence="5" type="ORF">M972_111827</name>
</gene>
<feature type="compositionally biased region" description="Low complexity" evidence="4">
    <location>
        <begin position="295"/>
        <end position="312"/>
    </location>
</feature>
<protein>
    <recommendedName>
        <fullName evidence="3">Basal-body rod modification protein FlgD</fullName>
    </recommendedName>
</protein>
<evidence type="ECO:0000313" key="6">
    <source>
        <dbReference type="Proteomes" id="UP000223596"/>
    </source>
</evidence>
<comment type="function">
    <text evidence="3">Required for flagellar hook formation. May act as a scaffolding protein.</text>
</comment>
<keyword evidence="5" id="KW-0966">Cell projection</keyword>
<feature type="region of interest" description="Disordered" evidence="4">
    <location>
        <begin position="280"/>
        <end position="323"/>
    </location>
</feature>
<organism evidence="5 6">
    <name type="scientific">Acetivibrio thermocellus AD2</name>
    <dbReference type="NCBI Taxonomy" id="1138384"/>
    <lineage>
        <taxon>Bacteria</taxon>
        <taxon>Bacillati</taxon>
        <taxon>Bacillota</taxon>
        <taxon>Clostridia</taxon>
        <taxon>Eubacteriales</taxon>
        <taxon>Oscillospiraceae</taxon>
        <taxon>Acetivibrio</taxon>
    </lineage>
</organism>
<comment type="similarity">
    <text evidence="1 3">Belongs to the FlgD family.</text>
</comment>
<evidence type="ECO:0000313" key="5">
    <source>
        <dbReference type="EMBL" id="PFH03031.1"/>
    </source>
</evidence>
<keyword evidence="2 3" id="KW-1005">Bacterial flagellum biogenesis</keyword>
<dbReference type="GO" id="GO:0044781">
    <property type="term" value="P:bacterial-type flagellum organization"/>
    <property type="evidence" value="ECO:0007669"/>
    <property type="project" value="UniProtKB-UniRule"/>
</dbReference>
<comment type="caution">
    <text evidence="5">The sequence shown here is derived from an EMBL/GenBank/DDBJ whole genome shotgun (WGS) entry which is preliminary data.</text>
</comment>
<dbReference type="AlphaFoldDB" id="A0AB36TI85"/>
<reference evidence="5 6" key="1">
    <citation type="submission" date="2017-09" db="EMBL/GenBank/DDBJ databases">
        <title>Evaluation of Pacific Biosciences Sequencing Technology to Finishing C. thermocellum Genome Sequences.</title>
        <authorList>
            <person name="Brown S."/>
        </authorList>
    </citation>
    <scope>NUCLEOTIDE SEQUENCE [LARGE SCALE GENOMIC DNA]</scope>
    <source>
        <strain evidence="5 6">AD2</strain>
    </source>
</reference>
<keyword evidence="5" id="KW-0969">Cilium</keyword>